<dbReference type="Proteomes" id="UP000198923">
    <property type="component" value="Unassembled WGS sequence"/>
</dbReference>
<dbReference type="AlphaFoldDB" id="A0A1G8LRX1"/>
<dbReference type="EMBL" id="FNCN01000076">
    <property type="protein sequence ID" value="SDI58365.1"/>
    <property type="molecule type" value="Genomic_DNA"/>
</dbReference>
<keyword evidence="1" id="KW-0812">Transmembrane</keyword>
<keyword evidence="1" id="KW-1133">Transmembrane helix</keyword>
<protein>
    <recommendedName>
        <fullName evidence="4">CU044_5270 family protein</fullName>
    </recommendedName>
</protein>
<evidence type="ECO:0000256" key="1">
    <source>
        <dbReference type="SAM" id="Phobius"/>
    </source>
</evidence>
<keyword evidence="3" id="KW-1185">Reference proteome</keyword>
<dbReference type="RefSeq" id="WP_093176399.1">
    <property type="nucleotide sequence ID" value="NZ_FNCN01000076.1"/>
</dbReference>
<gene>
    <name evidence="2" type="ORF">SAMN05421505_1767</name>
</gene>
<proteinExistence type="predicted"/>
<organism evidence="2 3">
    <name type="scientific">Sinosporangium album</name>
    <dbReference type="NCBI Taxonomy" id="504805"/>
    <lineage>
        <taxon>Bacteria</taxon>
        <taxon>Bacillati</taxon>
        <taxon>Actinomycetota</taxon>
        <taxon>Actinomycetes</taxon>
        <taxon>Streptosporangiales</taxon>
        <taxon>Streptosporangiaceae</taxon>
        <taxon>Sinosporangium</taxon>
    </lineage>
</organism>
<evidence type="ECO:0000313" key="3">
    <source>
        <dbReference type="Proteomes" id="UP000198923"/>
    </source>
</evidence>
<reference evidence="2 3" key="1">
    <citation type="submission" date="2016-10" db="EMBL/GenBank/DDBJ databases">
        <authorList>
            <person name="de Groot N.N."/>
        </authorList>
    </citation>
    <scope>NUCLEOTIDE SEQUENCE [LARGE SCALE GENOMIC DNA]</scope>
    <source>
        <strain evidence="2 3">CPCC 201354</strain>
    </source>
</reference>
<keyword evidence="1" id="KW-0472">Membrane</keyword>
<sequence length="367" mass="39970">MKTTDEIDEQFAAMRPAGLDKVTAESHHRRRNADITRAFREPQTAVRRRTAARPRLVVAGLAVAALAVGAVVLPDAIGGSGAETPHSTVAAPPAAHLDARSFLLASAATAERATETEGAYWYTSVRTFEPIRHAWPDSEAGQEQKGKREKLPYRASVAHTQESWTARSGGARSRTITGQDVKVTFGTPADETAWKKAGEPKLWPFTRAVNDNDMPIKWTVGAHGMSTDELRKLPQEEAELLAELQRLHKTERPEDWATPPSFNDYVWWTAADLLAGPLTPETRGALYRVLAQQDGMQVERVKDPLGRAGVAISHTTDEGNLTARLTVNESSSELLAYESQADGAAEPLVMAYQAMGWADSIDTRPGG</sequence>
<accession>A0A1G8LRX1</accession>
<evidence type="ECO:0008006" key="4">
    <source>
        <dbReference type="Google" id="ProtNLM"/>
    </source>
</evidence>
<evidence type="ECO:0000313" key="2">
    <source>
        <dbReference type="EMBL" id="SDI58365.1"/>
    </source>
</evidence>
<dbReference type="OrthoDB" id="3538210at2"/>
<feature type="transmembrane region" description="Helical" evidence="1">
    <location>
        <begin position="56"/>
        <end position="77"/>
    </location>
</feature>
<name>A0A1G8LRX1_9ACTN</name>